<reference evidence="1 2" key="1">
    <citation type="submission" date="2019-08" db="EMBL/GenBank/DDBJ databases">
        <title>Selenomonas sp. mPRGC5 and Selenomonas sp. mPRGC8 isolated from ruminal fluid of dairy goat (Capra hircus).</title>
        <authorList>
            <person name="Poothong S."/>
            <person name="Nuengjamnong C."/>
            <person name="Tanasupawat S."/>
        </authorList>
    </citation>
    <scope>NUCLEOTIDE SEQUENCE [LARGE SCALE GENOMIC DNA]</scope>
    <source>
        <strain evidence="2">mPRGC5</strain>
    </source>
</reference>
<evidence type="ECO:0000313" key="2">
    <source>
        <dbReference type="Proteomes" id="UP000323646"/>
    </source>
</evidence>
<proteinExistence type="predicted"/>
<dbReference type="RefSeq" id="WP_033169017.1">
    <property type="nucleotide sequence ID" value="NZ_VTOY01000009.1"/>
</dbReference>
<evidence type="ECO:0000313" key="1">
    <source>
        <dbReference type="EMBL" id="TYZ21403.1"/>
    </source>
</evidence>
<gene>
    <name evidence="1" type="ORF">FZ040_10335</name>
</gene>
<dbReference type="InterPro" id="IPR025906">
    <property type="entry name" value="YjfB_motility"/>
</dbReference>
<comment type="caution">
    <text evidence="1">The sequence shown here is derived from an EMBL/GenBank/DDBJ whole genome shotgun (WGS) entry which is preliminary data.</text>
</comment>
<dbReference type="AlphaFoldDB" id="A0A5D6VYX3"/>
<protein>
    <submittedName>
        <fullName evidence="1">Putative motility protein</fullName>
    </submittedName>
</protein>
<keyword evidence="2" id="KW-1185">Reference proteome</keyword>
<organism evidence="1 2">
    <name type="scientific">Selenomonas ruminis</name>
    <dbReference type="NCBI Taxonomy" id="2593411"/>
    <lineage>
        <taxon>Bacteria</taxon>
        <taxon>Bacillati</taxon>
        <taxon>Bacillota</taxon>
        <taxon>Negativicutes</taxon>
        <taxon>Selenomonadales</taxon>
        <taxon>Selenomonadaceae</taxon>
        <taxon>Selenomonas</taxon>
    </lineage>
</organism>
<accession>A0A5D6VYX3</accession>
<dbReference type="Proteomes" id="UP000323646">
    <property type="component" value="Unassembled WGS sequence"/>
</dbReference>
<dbReference type="EMBL" id="VTOY01000009">
    <property type="protein sequence ID" value="TYZ21403.1"/>
    <property type="molecule type" value="Genomic_DNA"/>
</dbReference>
<dbReference type="OrthoDB" id="1669578at2"/>
<dbReference type="Pfam" id="PF14070">
    <property type="entry name" value="YjfB_motility"/>
    <property type="match status" value="1"/>
</dbReference>
<name>A0A5D6VYX3_9FIRM</name>
<sequence length="60" mass="6296">MDMSIAAMSVSMHQAQAGQDMGIAVLKMAMETAESGPMELLEGMEQSLDPNLGALVDIQA</sequence>